<evidence type="ECO:0000313" key="1">
    <source>
        <dbReference type="EMBL" id="KAJ8960142.1"/>
    </source>
</evidence>
<dbReference type="EMBL" id="JAPWTK010000009">
    <property type="protein sequence ID" value="KAJ8960142.1"/>
    <property type="molecule type" value="Genomic_DNA"/>
</dbReference>
<sequence>MLSVQMERVNLKFLVKLGKTFTDAYKCTEINVYPAHQFLNGLNGLKRDVKRPKTIRAPDENIDGTAFNQPPPPYLYQLRPCAGQPEKPGARLLDQLECYLATEAGSELRGDFGVSLALLEVEATNFEKKLSAERFPGLGRAAPDAFCA</sequence>
<name>A0AAV8Z861_9CUCU</name>
<accession>A0AAV8Z861</accession>
<evidence type="ECO:0000313" key="2">
    <source>
        <dbReference type="Proteomes" id="UP001162162"/>
    </source>
</evidence>
<dbReference type="AlphaFoldDB" id="A0AAV8Z861"/>
<dbReference type="Proteomes" id="UP001162162">
    <property type="component" value="Unassembled WGS sequence"/>
</dbReference>
<proteinExistence type="predicted"/>
<keyword evidence="2" id="KW-1185">Reference proteome</keyword>
<protein>
    <submittedName>
        <fullName evidence="1">Uncharacterized protein</fullName>
    </submittedName>
</protein>
<organism evidence="1 2">
    <name type="scientific">Aromia moschata</name>
    <dbReference type="NCBI Taxonomy" id="1265417"/>
    <lineage>
        <taxon>Eukaryota</taxon>
        <taxon>Metazoa</taxon>
        <taxon>Ecdysozoa</taxon>
        <taxon>Arthropoda</taxon>
        <taxon>Hexapoda</taxon>
        <taxon>Insecta</taxon>
        <taxon>Pterygota</taxon>
        <taxon>Neoptera</taxon>
        <taxon>Endopterygota</taxon>
        <taxon>Coleoptera</taxon>
        <taxon>Polyphaga</taxon>
        <taxon>Cucujiformia</taxon>
        <taxon>Chrysomeloidea</taxon>
        <taxon>Cerambycidae</taxon>
        <taxon>Cerambycinae</taxon>
        <taxon>Callichromatini</taxon>
        <taxon>Aromia</taxon>
    </lineage>
</organism>
<gene>
    <name evidence="1" type="ORF">NQ318_003862</name>
</gene>
<comment type="caution">
    <text evidence="1">The sequence shown here is derived from an EMBL/GenBank/DDBJ whole genome shotgun (WGS) entry which is preliminary data.</text>
</comment>
<reference evidence="1" key="1">
    <citation type="journal article" date="2023" name="Insect Mol. Biol.">
        <title>Genome sequencing provides insights into the evolution of gene families encoding plant cell wall-degrading enzymes in longhorned beetles.</title>
        <authorList>
            <person name="Shin N.R."/>
            <person name="Okamura Y."/>
            <person name="Kirsch R."/>
            <person name="Pauchet Y."/>
        </authorList>
    </citation>
    <scope>NUCLEOTIDE SEQUENCE</scope>
    <source>
        <strain evidence="1">AMC_N1</strain>
    </source>
</reference>